<accession>A0A1I7WFD8</accession>
<reference evidence="3" key="1">
    <citation type="submission" date="2016-11" db="UniProtKB">
        <authorList>
            <consortium name="WormBaseParasite"/>
        </authorList>
    </citation>
    <scope>IDENTIFICATION</scope>
</reference>
<evidence type="ECO:0000313" key="3">
    <source>
        <dbReference type="WBParaSite" id="Hba_03682"/>
    </source>
</evidence>
<dbReference type="WBParaSite" id="Hba_03682">
    <property type="protein sequence ID" value="Hba_03682"/>
    <property type="gene ID" value="Hba_03682"/>
</dbReference>
<evidence type="ECO:0000256" key="1">
    <source>
        <dbReference type="SAM" id="SignalP"/>
    </source>
</evidence>
<feature type="signal peptide" evidence="1">
    <location>
        <begin position="1"/>
        <end position="22"/>
    </location>
</feature>
<keyword evidence="2" id="KW-1185">Reference proteome</keyword>
<dbReference type="Proteomes" id="UP000095283">
    <property type="component" value="Unplaced"/>
</dbReference>
<keyword evidence="1" id="KW-0732">Signal</keyword>
<feature type="chain" id="PRO_5009310599" evidence="1">
    <location>
        <begin position="23"/>
        <end position="235"/>
    </location>
</feature>
<name>A0A1I7WFD8_HETBA</name>
<sequence length="235" mass="26982">MPRHVLLILPGVGVFFRMTCFSDSWTKERPIVLKVKLAVHTEIHYLLIAEILLSIVDGFGSGREGGSANPNSQLRLLFSLKLKIWAFIFKTMYNYAYVLLGIMFHKADVYHDVCASSTRLHILQVTQVIHMLNFRNAQYTLAKNIFTISVAWRRSYEREAALCSLCSLWRTVSKYYQFLLVLKFFKSWNYLIIEGLPTKDGSFRGRTTCGVLGLFLSNEQYYVLDNLVSEGAISI</sequence>
<dbReference type="AlphaFoldDB" id="A0A1I7WFD8"/>
<proteinExistence type="predicted"/>
<evidence type="ECO:0000313" key="2">
    <source>
        <dbReference type="Proteomes" id="UP000095283"/>
    </source>
</evidence>
<protein>
    <submittedName>
        <fullName evidence="3">Secreted protein</fullName>
    </submittedName>
</protein>
<organism evidence="2 3">
    <name type="scientific">Heterorhabditis bacteriophora</name>
    <name type="common">Entomopathogenic nematode worm</name>
    <dbReference type="NCBI Taxonomy" id="37862"/>
    <lineage>
        <taxon>Eukaryota</taxon>
        <taxon>Metazoa</taxon>
        <taxon>Ecdysozoa</taxon>
        <taxon>Nematoda</taxon>
        <taxon>Chromadorea</taxon>
        <taxon>Rhabditida</taxon>
        <taxon>Rhabditina</taxon>
        <taxon>Rhabditomorpha</taxon>
        <taxon>Strongyloidea</taxon>
        <taxon>Heterorhabditidae</taxon>
        <taxon>Heterorhabditis</taxon>
    </lineage>
</organism>